<protein>
    <submittedName>
        <fullName evidence="2">Universal stress protein</fullName>
    </submittedName>
</protein>
<dbReference type="SUPFAM" id="SSF52402">
    <property type="entry name" value="Adenine nucleotide alpha hydrolases-like"/>
    <property type="match status" value="1"/>
</dbReference>
<feature type="compositionally biased region" description="Acidic residues" evidence="1">
    <location>
        <begin position="231"/>
        <end position="241"/>
    </location>
</feature>
<gene>
    <name evidence="2" type="ORF">ACFOKC_00380</name>
</gene>
<dbReference type="Gene3D" id="3.40.50.12370">
    <property type="match status" value="1"/>
</dbReference>
<evidence type="ECO:0000256" key="1">
    <source>
        <dbReference type="SAM" id="MobiDB-lite"/>
    </source>
</evidence>
<reference evidence="2 3" key="1">
    <citation type="journal article" date="2019" name="Int. J. Syst. Evol. Microbiol.">
        <title>The Global Catalogue of Microorganisms (GCM) 10K type strain sequencing project: providing services to taxonomists for standard genome sequencing and annotation.</title>
        <authorList>
            <consortium name="The Broad Institute Genomics Platform"/>
            <consortium name="The Broad Institute Genome Sequencing Center for Infectious Disease"/>
            <person name="Wu L."/>
            <person name="Ma J."/>
        </authorList>
    </citation>
    <scope>NUCLEOTIDE SEQUENCE [LARGE SCALE GENOMIC DNA]</scope>
    <source>
        <strain evidence="2 3">CGMCC 1.12562</strain>
    </source>
</reference>
<proteinExistence type="predicted"/>
<accession>A0ABD5N8I6</accession>
<feature type="region of interest" description="Disordered" evidence="1">
    <location>
        <begin position="219"/>
        <end position="241"/>
    </location>
</feature>
<sequence length="241" mass="24882">MRVLVPVRVLRGESVPPGVAELLAPTDVVVLGYHVLPEQTPPEQGRDQFEERATAALEDAADAFREAGASVETVLAFTNDGDATVDRTAAERDADAVVHLNPATDADDLLVPLVAGTDLDRLSGVVAALAADRDVSVTTLTAPETPGDVPSASDAAGAIRDAGVPAGRITTLERETGGVVDAVADIGREYDAVVVSEPTPTLREFLFGELEDRIAAEGLGPVVVVRSPSDESGDDAPDEGA</sequence>
<dbReference type="GeneID" id="69117920"/>
<comment type="caution">
    <text evidence="2">The sequence shown here is derived from an EMBL/GenBank/DDBJ whole genome shotgun (WGS) entry which is preliminary data.</text>
</comment>
<evidence type="ECO:0000313" key="3">
    <source>
        <dbReference type="Proteomes" id="UP001595660"/>
    </source>
</evidence>
<keyword evidence="3" id="KW-1185">Reference proteome</keyword>
<dbReference type="RefSeq" id="WP_232569242.1">
    <property type="nucleotide sequence ID" value="NZ_CP089466.1"/>
</dbReference>
<name>A0ABD5N8I6_9EURY</name>
<dbReference type="Proteomes" id="UP001595660">
    <property type="component" value="Unassembled WGS sequence"/>
</dbReference>
<dbReference type="AlphaFoldDB" id="A0ABD5N8I6"/>
<dbReference type="EMBL" id="JBHRWN010000002">
    <property type="protein sequence ID" value="MFC3476170.1"/>
    <property type="molecule type" value="Genomic_DNA"/>
</dbReference>
<organism evidence="2 3">
    <name type="scientific">Halobacterium litoreum</name>
    <dbReference type="NCBI Taxonomy" id="2039234"/>
    <lineage>
        <taxon>Archaea</taxon>
        <taxon>Methanobacteriati</taxon>
        <taxon>Methanobacteriota</taxon>
        <taxon>Stenosarchaea group</taxon>
        <taxon>Halobacteria</taxon>
        <taxon>Halobacteriales</taxon>
        <taxon>Halobacteriaceae</taxon>
        <taxon>Halobacterium</taxon>
    </lineage>
</organism>
<evidence type="ECO:0000313" key="2">
    <source>
        <dbReference type="EMBL" id="MFC3476170.1"/>
    </source>
</evidence>